<feature type="domain" description="DUF418" evidence="2">
    <location>
        <begin position="190"/>
        <end position="342"/>
    </location>
</feature>
<dbReference type="PANTHER" id="PTHR30590:SF3">
    <property type="entry name" value="HYPOTHETICAL MEMBRANE SPANNING PROTEIN"/>
    <property type="match status" value="1"/>
</dbReference>
<organism evidence="3 4">
    <name type="scientific">Viridibacillus arenosi FSL R5-213</name>
    <dbReference type="NCBI Taxonomy" id="1227360"/>
    <lineage>
        <taxon>Bacteria</taxon>
        <taxon>Bacillati</taxon>
        <taxon>Bacillota</taxon>
        <taxon>Bacilli</taxon>
        <taxon>Bacillales</taxon>
        <taxon>Caryophanaceae</taxon>
        <taxon>Viridibacillus</taxon>
    </lineage>
</organism>
<feature type="transmembrane region" description="Helical" evidence="1">
    <location>
        <begin position="238"/>
        <end position="257"/>
    </location>
</feature>
<dbReference type="Proteomes" id="UP000019062">
    <property type="component" value="Unassembled WGS sequence"/>
</dbReference>
<dbReference type="InterPro" id="IPR007349">
    <property type="entry name" value="DUF418"/>
</dbReference>
<sequence>MNPSISQKERIISLDIIRGLALFGILLINVGAFKVIIEGDPLPDYSGFNGIIILLITIIVEKKFFSIFSFLFGIGLYIFASRAESRGDKPKLRMVRRLLVLLLLGIVHVFIFWGTILPIYAIVGLFLIPFYGAEITTVKKWLVSFVTIYVVSLIVKFFLPTIIIVSSILDFFSNDIILIFIMFLAGFLTAKAGWLLQIKELSKQIKWIQIVTFVLFIVSSLCIWYAHLSDYNNEKLVVELGVIPTTMFYLSTLFLLLENKRIEKLMKPIARVGQMAFTNYIAQSIIGTMIISLIGLDVVSPKDVVYIAILIFVIQIIFSNIWFKFFPIGPLEKVWRYMTYGKKKYNNKV</sequence>
<evidence type="ECO:0000313" key="3">
    <source>
        <dbReference type="EMBL" id="ETT82505.1"/>
    </source>
</evidence>
<name>W4EPL3_9BACL</name>
<evidence type="ECO:0000256" key="1">
    <source>
        <dbReference type="SAM" id="Phobius"/>
    </source>
</evidence>
<dbReference type="PATRIC" id="fig|1227360.4.peg.3258"/>
<keyword evidence="1" id="KW-1133">Transmembrane helix</keyword>
<feature type="transmembrane region" description="Helical" evidence="1">
    <location>
        <begin position="141"/>
        <end position="164"/>
    </location>
</feature>
<comment type="caution">
    <text evidence="3">The sequence shown here is derived from an EMBL/GenBank/DDBJ whole genome shotgun (WGS) entry which is preliminary data.</text>
</comment>
<feature type="transmembrane region" description="Helical" evidence="1">
    <location>
        <begin position="207"/>
        <end position="226"/>
    </location>
</feature>
<dbReference type="eggNOG" id="COG2311">
    <property type="taxonomic scope" value="Bacteria"/>
</dbReference>
<dbReference type="InterPro" id="IPR052529">
    <property type="entry name" value="Bact_Transport_Assoc"/>
</dbReference>
<feature type="transmembrane region" description="Helical" evidence="1">
    <location>
        <begin position="100"/>
        <end position="129"/>
    </location>
</feature>
<gene>
    <name evidence="3" type="ORF">C176_15982</name>
</gene>
<keyword evidence="1" id="KW-0812">Transmembrane</keyword>
<dbReference type="EMBL" id="ASQA01000034">
    <property type="protein sequence ID" value="ETT82505.1"/>
    <property type="molecule type" value="Genomic_DNA"/>
</dbReference>
<reference evidence="3 4" key="1">
    <citation type="journal article" date="2014" name="BMC Genomics">
        <title>Genomic comparison of sporeforming bacilli isolated from milk.</title>
        <authorList>
            <person name="Moreno Switt A.I."/>
            <person name="Andrus A.D."/>
            <person name="Ranieri M.L."/>
            <person name="Orsi R.H."/>
            <person name="Ivy R."/>
            <person name="den Bakker H.C."/>
            <person name="Martin N.H."/>
            <person name="Wiedmann M."/>
            <person name="Boor K.J."/>
        </authorList>
    </citation>
    <scope>NUCLEOTIDE SEQUENCE [LARGE SCALE GENOMIC DNA]</scope>
    <source>
        <strain evidence="3 4">FSL R5-213</strain>
    </source>
</reference>
<keyword evidence="1" id="KW-0472">Membrane</keyword>
<proteinExistence type="predicted"/>
<evidence type="ECO:0000259" key="2">
    <source>
        <dbReference type="Pfam" id="PF04235"/>
    </source>
</evidence>
<evidence type="ECO:0000313" key="4">
    <source>
        <dbReference type="Proteomes" id="UP000019062"/>
    </source>
</evidence>
<dbReference type="PANTHER" id="PTHR30590">
    <property type="entry name" value="INNER MEMBRANE PROTEIN"/>
    <property type="match status" value="1"/>
</dbReference>
<feature type="transmembrane region" description="Helical" evidence="1">
    <location>
        <begin position="176"/>
        <end position="195"/>
    </location>
</feature>
<feature type="transmembrane region" description="Helical" evidence="1">
    <location>
        <begin position="12"/>
        <end position="36"/>
    </location>
</feature>
<dbReference type="Pfam" id="PF04235">
    <property type="entry name" value="DUF418"/>
    <property type="match status" value="1"/>
</dbReference>
<dbReference type="AlphaFoldDB" id="W4EPL3"/>
<keyword evidence="4" id="KW-1185">Reference proteome</keyword>
<accession>W4EPL3</accession>
<dbReference type="RefSeq" id="WP_038187543.1">
    <property type="nucleotide sequence ID" value="NZ_ASQA01000034.1"/>
</dbReference>
<protein>
    <recommendedName>
        <fullName evidence="2">DUF418 domain-containing protein</fullName>
    </recommendedName>
</protein>
<feature type="transmembrane region" description="Helical" evidence="1">
    <location>
        <begin position="277"/>
        <end position="298"/>
    </location>
</feature>
<feature type="transmembrane region" description="Helical" evidence="1">
    <location>
        <begin position="304"/>
        <end position="323"/>
    </location>
</feature>